<evidence type="ECO:0000256" key="1">
    <source>
        <dbReference type="ARBA" id="ARBA00023117"/>
    </source>
</evidence>
<feature type="compositionally biased region" description="Basic and acidic residues" evidence="4">
    <location>
        <begin position="522"/>
        <end position="532"/>
    </location>
</feature>
<feature type="region of interest" description="Disordered" evidence="4">
    <location>
        <begin position="649"/>
        <end position="668"/>
    </location>
</feature>
<reference evidence="6" key="1">
    <citation type="journal article" date="2016" name="Sci. Rep.">
        <title>Molecular characterization of firefly nuptial gifts: a multi-omics approach sheds light on postcopulatory sexual selection.</title>
        <authorList>
            <person name="Al-Wathiqui N."/>
            <person name="Fallon T.R."/>
            <person name="South A."/>
            <person name="Weng J.K."/>
            <person name="Lewis S.M."/>
        </authorList>
    </citation>
    <scope>NUCLEOTIDE SEQUENCE</scope>
</reference>
<dbReference type="AlphaFoldDB" id="A0A1Y1LYR1"/>
<dbReference type="InterPro" id="IPR037966">
    <property type="entry name" value="Brd8_Bromo_dom"/>
</dbReference>
<dbReference type="Pfam" id="PF00439">
    <property type="entry name" value="Bromodomain"/>
    <property type="match status" value="1"/>
</dbReference>
<dbReference type="EMBL" id="GEZM01043892">
    <property type="protein sequence ID" value="JAV78679.1"/>
    <property type="molecule type" value="Transcribed_RNA"/>
</dbReference>
<sequence>MASIQERLQIKREPLDKWSLREQLCLASAVAKSGDQNWMSVSRQLKPFGEPNRPSDWFHQKNCASQYGSLLENVDTPKRKKRLSGSEPVIETPIETILRKLTKDRVAEIEKCLAEERAEYLKLQEDMVLLQSGNVTEELLDKWCKEIDEEENQKEEEAIAHTQWLQEREIRKQEIERAWRPMGKPAVNLPQKRKLPDKLDTLVDLELAEENQQNQHQETAKPALSPLLTSLLKSPSQVPNVTSSSILHTVMTSQPQRNTSSSIANLLNTQPSSTTTVDYPQPVTQEQASNYVAITHDILEDAVDSIPHIKVEDLESSILSSDDPLPEMKNEEVEVIISDLIQNADVVSDPEQHLQLDDHEDIITNLDNELQELCNEEEAAAAKEAAAVKEAAEAKVVEVEQEPEVVKTIPEVAKNSPEKEEANPPKRDPFEFEEDPEICELTKPSASILKYQEAIDKRDQEEKTVEVVPEGEEAKSENDQQGVSQNSGSVEIVEVVVLEEEEIDKQLNKTQIQDIVHSFTTEVDHSPTKPEPEMQNTDLETKEEPVQEAVQPTIINFDECSIDTDAKSSDTEIKNLAEDSNKTTLDDNLTDNEFTGSFFDDLNMEVNKLDHKAKRDYSRTKKRESEKEFDILLAVEKAVNAQLESRDIIEENSMDKNEEVDKKSDSSLSAKPKIKVELDRSCSPWTEDDELLCLRSKRRYSTPSDSIPNSPASSSVYYEDDRDYRNWKKSVMLVYSRLTTHKFASLFLKPITNEQAPGYHSVVYRPMDLQTIRKNIENGSIRTTLELQRDVLLMFTNAIMYNKMNDLIYKMALQMQQESMQQLDILLQAQMGDFPQRRETRTSEPSSKRKRSHEDNRGKKRKED</sequence>
<dbReference type="CDD" id="cd05507">
    <property type="entry name" value="Bromo_brd8_like"/>
    <property type="match status" value="1"/>
</dbReference>
<evidence type="ECO:0000256" key="2">
    <source>
        <dbReference type="PROSITE-ProRule" id="PRU00035"/>
    </source>
</evidence>
<evidence type="ECO:0000256" key="3">
    <source>
        <dbReference type="SAM" id="Coils"/>
    </source>
</evidence>
<dbReference type="PANTHER" id="PTHR15398:SF4">
    <property type="entry name" value="BROMODOMAIN-CONTAINING PROTEIN 8 ISOFORM X1"/>
    <property type="match status" value="1"/>
</dbReference>
<proteinExistence type="predicted"/>
<feature type="region of interest" description="Disordered" evidence="4">
    <location>
        <begin position="520"/>
        <end position="547"/>
    </location>
</feature>
<dbReference type="InterPro" id="IPR036427">
    <property type="entry name" value="Bromodomain-like_sf"/>
</dbReference>
<dbReference type="InterPro" id="IPR001487">
    <property type="entry name" value="Bromodomain"/>
</dbReference>
<feature type="coiled-coil region" evidence="3">
    <location>
        <begin position="106"/>
        <end position="160"/>
    </location>
</feature>
<dbReference type="PANTHER" id="PTHR15398">
    <property type="entry name" value="BROMODOMAIN-CONTAINING PROTEIN 8"/>
    <property type="match status" value="1"/>
</dbReference>
<feature type="coiled-coil region" evidence="3">
    <location>
        <begin position="356"/>
        <end position="402"/>
    </location>
</feature>
<dbReference type="SMART" id="SM00297">
    <property type="entry name" value="BROMO"/>
    <property type="match status" value="1"/>
</dbReference>
<keyword evidence="3" id="KW-0175">Coiled coil</keyword>
<dbReference type="PROSITE" id="PS50014">
    <property type="entry name" value="BROMODOMAIN_2"/>
    <property type="match status" value="1"/>
</dbReference>
<feature type="region of interest" description="Disordered" evidence="4">
    <location>
        <begin position="409"/>
        <end position="489"/>
    </location>
</feature>
<evidence type="ECO:0000313" key="6">
    <source>
        <dbReference type="EMBL" id="JAV78679.1"/>
    </source>
</evidence>
<name>A0A1Y1LYR1_PHOPY</name>
<dbReference type="SUPFAM" id="SSF47370">
    <property type="entry name" value="Bromodomain"/>
    <property type="match status" value="1"/>
</dbReference>
<keyword evidence="1 2" id="KW-0103">Bromodomain</keyword>
<accession>A0A1Y1LYR1</accession>
<feature type="domain" description="Bromo" evidence="5">
    <location>
        <begin position="739"/>
        <end position="809"/>
    </location>
</feature>
<feature type="compositionally biased region" description="Polar residues" evidence="4">
    <location>
        <begin position="479"/>
        <end position="489"/>
    </location>
</feature>
<feature type="compositionally biased region" description="Basic and acidic residues" evidence="4">
    <location>
        <begin position="453"/>
        <end position="465"/>
    </location>
</feature>
<feature type="compositionally biased region" description="Basic and acidic residues" evidence="4">
    <location>
        <begin position="416"/>
        <end position="430"/>
    </location>
</feature>
<dbReference type="PRINTS" id="PR00503">
    <property type="entry name" value="BROMODOMAIN"/>
</dbReference>
<organism evidence="6">
    <name type="scientific">Photinus pyralis</name>
    <name type="common">Common eastern firefly</name>
    <name type="synonym">Lampyris pyralis</name>
    <dbReference type="NCBI Taxonomy" id="7054"/>
    <lineage>
        <taxon>Eukaryota</taxon>
        <taxon>Metazoa</taxon>
        <taxon>Ecdysozoa</taxon>
        <taxon>Arthropoda</taxon>
        <taxon>Hexapoda</taxon>
        <taxon>Insecta</taxon>
        <taxon>Pterygota</taxon>
        <taxon>Neoptera</taxon>
        <taxon>Endopterygota</taxon>
        <taxon>Coleoptera</taxon>
        <taxon>Polyphaga</taxon>
        <taxon>Elateriformia</taxon>
        <taxon>Elateroidea</taxon>
        <taxon>Lampyridae</taxon>
        <taxon>Lampyrinae</taxon>
        <taxon>Photinus</taxon>
    </lineage>
</organism>
<feature type="compositionally biased region" description="Basic and acidic residues" evidence="4">
    <location>
        <begin position="649"/>
        <end position="665"/>
    </location>
</feature>
<feature type="region of interest" description="Disordered" evidence="4">
    <location>
        <begin position="834"/>
        <end position="864"/>
    </location>
</feature>
<feature type="compositionally biased region" description="Basic and acidic residues" evidence="4">
    <location>
        <begin position="852"/>
        <end position="864"/>
    </location>
</feature>
<protein>
    <recommendedName>
        <fullName evidence="5">Bromo domain-containing protein</fullName>
    </recommendedName>
</protein>
<dbReference type="Gene3D" id="1.20.920.10">
    <property type="entry name" value="Bromodomain-like"/>
    <property type="match status" value="1"/>
</dbReference>
<dbReference type="GO" id="GO:0035267">
    <property type="term" value="C:NuA4 histone acetyltransferase complex"/>
    <property type="evidence" value="ECO:0007669"/>
    <property type="project" value="TreeGrafter"/>
</dbReference>
<evidence type="ECO:0000259" key="5">
    <source>
        <dbReference type="PROSITE" id="PS50014"/>
    </source>
</evidence>
<evidence type="ECO:0000256" key="4">
    <source>
        <dbReference type="SAM" id="MobiDB-lite"/>
    </source>
</evidence>